<sequence length="323" mass="36284">MNLKEIEYIVKIAEERNVTRAAQKLFITPSALNQQLLHLERDIGTPLFNRSRTGWTPTEAGEVYLGTAREMLRMKRETYRRLQDIAAVKKGTLSIGFPPERGAFMFTDVYPDFHREYPGIVINVTEASVRRQQQMIAQGGLDIGFMTLRDSQKTEDAYIHIASEELILAVPSVHPLCGQASLTGKGPYPELDIRGLKYEPFALMYRESTIRECVDSIFRQAGFVPNVLFETSRAKTIIDIIAARMCCGLVPYTDSIPPRKEVAFFCLPGHPTWDLAASYRRNSYLSMPARRFIDLASCYWKKELALPGADAGGQAAHVSTASP</sequence>
<dbReference type="RefSeq" id="WP_008719707.1">
    <property type="nucleotide sequence ID" value="NZ_JBBMFM010000301.1"/>
</dbReference>
<evidence type="ECO:0000313" key="7">
    <source>
        <dbReference type="Proteomes" id="UP001454086"/>
    </source>
</evidence>
<feature type="domain" description="HTH lysR-type" evidence="5">
    <location>
        <begin position="1"/>
        <end position="58"/>
    </location>
</feature>
<evidence type="ECO:0000313" key="6">
    <source>
        <dbReference type="EMBL" id="MEQ2429208.1"/>
    </source>
</evidence>
<name>A0ABV1DFS1_9FIRM</name>
<dbReference type="InterPro" id="IPR005119">
    <property type="entry name" value="LysR_subst-bd"/>
</dbReference>
<proteinExistence type="inferred from homology"/>
<reference evidence="6 7" key="1">
    <citation type="submission" date="2024-03" db="EMBL/GenBank/DDBJ databases">
        <title>Human intestinal bacterial collection.</title>
        <authorList>
            <person name="Pauvert C."/>
            <person name="Hitch T.C.A."/>
            <person name="Clavel T."/>
        </authorList>
    </citation>
    <scope>NUCLEOTIDE SEQUENCE [LARGE SCALE GENOMIC DNA]</scope>
    <source>
        <strain evidence="6 7">CLA-SR-H021</strain>
    </source>
</reference>
<dbReference type="Pfam" id="PF00126">
    <property type="entry name" value="HTH_1"/>
    <property type="match status" value="1"/>
</dbReference>
<accession>A0ABV1DFS1</accession>
<dbReference type="EMBL" id="JBBMFM010000301">
    <property type="protein sequence ID" value="MEQ2429208.1"/>
    <property type="molecule type" value="Genomic_DNA"/>
</dbReference>
<keyword evidence="3" id="KW-0238">DNA-binding</keyword>
<dbReference type="InterPro" id="IPR036388">
    <property type="entry name" value="WH-like_DNA-bd_sf"/>
</dbReference>
<evidence type="ECO:0000259" key="5">
    <source>
        <dbReference type="PROSITE" id="PS50931"/>
    </source>
</evidence>
<dbReference type="PANTHER" id="PTHR30346:SF28">
    <property type="entry name" value="HTH-TYPE TRANSCRIPTIONAL REGULATOR CYNR"/>
    <property type="match status" value="1"/>
</dbReference>
<dbReference type="InterPro" id="IPR036390">
    <property type="entry name" value="WH_DNA-bd_sf"/>
</dbReference>
<dbReference type="CDD" id="cd05466">
    <property type="entry name" value="PBP2_LTTR_substrate"/>
    <property type="match status" value="1"/>
</dbReference>
<keyword evidence="7" id="KW-1185">Reference proteome</keyword>
<evidence type="ECO:0000256" key="2">
    <source>
        <dbReference type="ARBA" id="ARBA00023015"/>
    </source>
</evidence>
<organism evidence="6 7">
    <name type="scientific">Enterocloster hominis</name>
    <name type="common">ex Hitch et al. 2024</name>
    <dbReference type="NCBI Taxonomy" id="1917870"/>
    <lineage>
        <taxon>Bacteria</taxon>
        <taxon>Bacillati</taxon>
        <taxon>Bacillota</taxon>
        <taxon>Clostridia</taxon>
        <taxon>Lachnospirales</taxon>
        <taxon>Lachnospiraceae</taxon>
        <taxon>Enterocloster</taxon>
    </lineage>
</organism>
<dbReference type="Gene3D" id="3.40.190.290">
    <property type="match status" value="1"/>
</dbReference>
<comment type="caution">
    <text evidence="6">The sequence shown here is derived from an EMBL/GenBank/DDBJ whole genome shotgun (WGS) entry which is preliminary data.</text>
</comment>
<evidence type="ECO:0000256" key="1">
    <source>
        <dbReference type="ARBA" id="ARBA00009437"/>
    </source>
</evidence>
<evidence type="ECO:0000256" key="3">
    <source>
        <dbReference type="ARBA" id="ARBA00023125"/>
    </source>
</evidence>
<dbReference type="Pfam" id="PF03466">
    <property type="entry name" value="LysR_substrate"/>
    <property type="match status" value="1"/>
</dbReference>
<dbReference type="SUPFAM" id="SSF46785">
    <property type="entry name" value="Winged helix' DNA-binding domain"/>
    <property type="match status" value="1"/>
</dbReference>
<dbReference type="Proteomes" id="UP001454086">
    <property type="component" value="Unassembled WGS sequence"/>
</dbReference>
<keyword evidence="4" id="KW-0804">Transcription</keyword>
<evidence type="ECO:0000256" key="4">
    <source>
        <dbReference type="ARBA" id="ARBA00023163"/>
    </source>
</evidence>
<dbReference type="PROSITE" id="PS50931">
    <property type="entry name" value="HTH_LYSR"/>
    <property type="match status" value="1"/>
</dbReference>
<protein>
    <submittedName>
        <fullName evidence="6">LysR family transcriptional regulator</fullName>
    </submittedName>
</protein>
<comment type="similarity">
    <text evidence="1">Belongs to the LysR transcriptional regulatory family.</text>
</comment>
<dbReference type="PANTHER" id="PTHR30346">
    <property type="entry name" value="TRANSCRIPTIONAL DUAL REGULATOR HCAR-RELATED"/>
    <property type="match status" value="1"/>
</dbReference>
<dbReference type="Gene3D" id="1.10.10.10">
    <property type="entry name" value="Winged helix-like DNA-binding domain superfamily/Winged helix DNA-binding domain"/>
    <property type="match status" value="1"/>
</dbReference>
<dbReference type="SUPFAM" id="SSF53850">
    <property type="entry name" value="Periplasmic binding protein-like II"/>
    <property type="match status" value="1"/>
</dbReference>
<gene>
    <name evidence="6" type="ORF">WMQ36_30030</name>
</gene>
<keyword evidence="2" id="KW-0805">Transcription regulation</keyword>
<dbReference type="InterPro" id="IPR000847">
    <property type="entry name" value="LysR_HTH_N"/>
</dbReference>